<dbReference type="PANTHER" id="PTHR18895:SF74">
    <property type="entry name" value="MTRF1L RELEASE FACTOR GLUTAMINE METHYLTRANSFERASE"/>
    <property type="match status" value="1"/>
</dbReference>
<feature type="binding site" evidence="5">
    <location>
        <position position="201"/>
    </location>
    <ligand>
        <name>S-adenosyl-L-methionine</name>
        <dbReference type="ChEBI" id="CHEBI:59789"/>
    </ligand>
</feature>
<reference evidence="8 9" key="1">
    <citation type="submission" date="2020-02" db="EMBL/GenBank/DDBJ databases">
        <title>Genome sequence of the type strain CCBAU10050 of Rhizobium daejeonense.</title>
        <authorList>
            <person name="Gao J."/>
            <person name="Sun J."/>
        </authorList>
    </citation>
    <scope>NUCLEOTIDE SEQUENCE [LARGE SCALE GENOMIC DNA]</scope>
    <source>
        <strain evidence="8 9">CCBAU10050</strain>
    </source>
</reference>
<dbReference type="NCBIfam" id="TIGR00536">
    <property type="entry name" value="hemK_fam"/>
    <property type="match status" value="1"/>
</dbReference>
<dbReference type="InterPro" id="IPR002052">
    <property type="entry name" value="DNA_methylase_N6_adenine_CS"/>
</dbReference>
<keyword evidence="1 5" id="KW-0489">Methyltransferase</keyword>
<dbReference type="Pfam" id="PF17827">
    <property type="entry name" value="PrmC_N"/>
    <property type="match status" value="1"/>
</dbReference>
<dbReference type="GO" id="GO:0003676">
    <property type="term" value="F:nucleic acid binding"/>
    <property type="evidence" value="ECO:0007669"/>
    <property type="project" value="InterPro"/>
</dbReference>
<dbReference type="PROSITE" id="PS00092">
    <property type="entry name" value="N6_MTASE"/>
    <property type="match status" value="1"/>
</dbReference>
<evidence type="ECO:0000256" key="4">
    <source>
        <dbReference type="ARBA" id="ARBA00048391"/>
    </source>
</evidence>
<accession>A0A6M1S3P2</accession>
<dbReference type="PANTHER" id="PTHR18895">
    <property type="entry name" value="HEMK METHYLTRANSFERASE"/>
    <property type="match status" value="1"/>
</dbReference>
<dbReference type="GO" id="GO:0102559">
    <property type="term" value="F:peptide chain release factor N(5)-glutamine methyltransferase activity"/>
    <property type="evidence" value="ECO:0007669"/>
    <property type="project" value="UniProtKB-EC"/>
</dbReference>
<proteinExistence type="inferred from homology"/>
<dbReference type="InterPro" id="IPR029063">
    <property type="entry name" value="SAM-dependent_MTases_sf"/>
</dbReference>
<protein>
    <recommendedName>
        <fullName evidence="5">Release factor glutamine methyltransferase</fullName>
        <shortName evidence="5">RF MTase</shortName>
        <ecNumber evidence="5">2.1.1.297</ecNumber>
    </recommendedName>
    <alternativeName>
        <fullName evidence="5">N5-glutamine methyltransferase PrmC</fullName>
    </alternativeName>
    <alternativeName>
        <fullName evidence="5">Protein-(glutamine-N5) MTase PrmC</fullName>
    </alternativeName>
    <alternativeName>
        <fullName evidence="5">Protein-glutamine N-methyltransferase PrmC</fullName>
    </alternativeName>
</protein>
<dbReference type="InterPro" id="IPR050320">
    <property type="entry name" value="N5-glutamine_MTase"/>
</dbReference>
<dbReference type="EC" id="2.1.1.297" evidence="5"/>
<evidence type="ECO:0000259" key="6">
    <source>
        <dbReference type="Pfam" id="PF05175"/>
    </source>
</evidence>
<feature type="binding site" evidence="5">
    <location>
        <position position="157"/>
    </location>
    <ligand>
        <name>S-adenosyl-L-methionine</name>
        <dbReference type="ChEBI" id="CHEBI:59789"/>
    </ligand>
</feature>
<gene>
    <name evidence="5 8" type="primary">prmC</name>
    <name evidence="8" type="ORF">G6N76_18030</name>
</gene>
<dbReference type="NCBIfam" id="TIGR03534">
    <property type="entry name" value="RF_mod_PrmC"/>
    <property type="match status" value="1"/>
</dbReference>
<feature type="binding site" evidence="5">
    <location>
        <begin position="201"/>
        <end position="204"/>
    </location>
    <ligand>
        <name>substrate</name>
    </ligand>
</feature>
<evidence type="ECO:0000313" key="9">
    <source>
        <dbReference type="Proteomes" id="UP000477849"/>
    </source>
</evidence>
<comment type="catalytic activity">
    <reaction evidence="4 5">
        <text>L-glutaminyl-[peptide chain release factor] + S-adenosyl-L-methionine = N(5)-methyl-L-glutaminyl-[peptide chain release factor] + S-adenosyl-L-homocysteine + H(+)</text>
        <dbReference type="Rhea" id="RHEA:42896"/>
        <dbReference type="Rhea" id="RHEA-COMP:10271"/>
        <dbReference type="Rhea" id="RHEA-COMP:10272"/>
        <dbReference type="ChEBI" id="CHEBI:15378"/>
        <dbReference type="ChEBI" id="CHEBI:30011"/>
        <dbReference type="ChEBI" id="CHEBI:57856"/>
        <dbReference type="ChEBI" id="CHEBI:59789"/>
        <dbReference type="ChEBI" id="CHEBI:61891"/>
        <dbReference type="EC" id="2.1.1.297"/>
    </reaction>
</comment>
<dbReference type="GO" id="GO:0032259">
    <property type="term" value="P:methylation"/>
    <property type="evidence" value="ECO:0007669"/>
    <property type="project" value="UniProtKB-KW"/>
</dbReference>
<feature type="binding site" evidence="5">
    <location>
        <position position="186"/>
    </location>
    <ligand>
        <name>S-adenosyl-L-methionine</name>
        <dbReference type="ChEBI" id="CHEBI:59789"/>
    </ligand>
</feature>
<dbReference type="RefSeq" id="WP_163901788.1">
    <property type="nucleotide sequence ID" value="NZ_CP048427.1"/>
</dbReference>
<evidence type="ECO:0000256" key="2">
    <source>
        <dbReference type="ARBA" id="ARBA00022679"/>
    </source>
</evidence>
<evidence type="ECO:0000256" key="5">
    <source>
        <dbReference type="HAMAP-Rule" id="MF_02126"/>
    </source>
</evidence>
<keyword evidence="2 5" id="KW-0808">Transferase</keyword>
<evidence type="ECO:0000313" key="8">
    <source>
        <dbReference type="EMBL" id="NGO65573.1"/>
    </source>
</evidence>
<dbReference type="Gene3D" id="3.40.50.150">
    <property type="entry name" value="Vaccinia Virus protein VP39"/>
    <property type="match status" value="1"/>
</dbReference>
<feature type="domain" description="Methyltransferase small" evidence="6">
    <location>
        <begin position="121"/>
        <end position="205"/>
    </location>
</feature>
<dbReference type="SUPFAM" id="SSF53335">
    <property type="entry name" value="S-adenosyl-L-methionine-dependent methyltransferases"/>
    <property type="match status" value="1"/>
</dbReference>
<comment type="similarity">
    <text evidence="5">Belongs to the protein N5-glutamine methyltransferase family. PrmC subfamily.</text>
</comment>
<dbReference type="HAMAP" id="MF_02126">
    <property type="entry name" value="RF_methyltr_PrmC"/>
    <property type="match status" value="1"/>
</dbReference>
<feature type="domain" description="Release factor glutamine methyltransferase N-terminal" evidence="7">
    <location>
        <begin position="16"/>
        <end position="85"/>
    </location>
</feature>
<sequence length="297" mass="31805">MSEEAEKADPDTVGSLIAEARQRFAAAGLADPATDARVLVSGLLRLSATAVVLGANQTVGAEQASVVRSAIDRRVVREPVHRILGERDFYGLTLKLSPDTLEPRPDTEILVDAILPHLQRVAAQKAGARILDLGTGSGAIALALLKECDTARATGTDISAGALTIAANNAYLNGVGERFEVLESAWFEKIEERHFDIIVSNPPYIPTKVVQALEPEVKDFDPERALDGGQDGLFAYRAIAGNAASHLADGGVVGLEIGYDQKQPVTQIFEAKGFSLLDARQDYGGNDRVLLFHPRRT</sequence>
<dbReference type="Gene3D" id="1.10.8.10">
    <property type="entry name" value="DNA helicase RuvA subunit, C-terminal domain"/>
    <property type="match status" value="1"/>
</dbReference>
<evidence type="ECO:0000259" key="7">
    <source>
        <dbReference type="Pfam" id="PF17827"/>
    </source>
</evidence>
<dbReference type="Pfam" id="PF05175">
    <property type="entry name" value="MTS"/>
    <property type="match status" value="1"/>
</dbReference>
<dbReference type="InterPro" id="IPR004556">
    <property type="entry name" value="HemK-like"/>
</dbReference>
<dbReference type="AlphaFoldDB" id="A0A6M1S3P2"/>
<evidence type="ECO:0000256" key="1">
    <source>
        <dbReference type="ARBA" id="ARBA00022603"/>
    </source>
</evidence>
<organism evidence="8 9">
    <name type="scientific">Rhizobium daejeonense</name>
    <dbReference type="NCBI Taxonomy" id="240521"/>
    <lineage>
        <taxon>Bacteria</taxon>
        <taxon>Pseudomonadati</taxon>
        <taxon>Pseudomonadota</taxon>
        <taxon>Alphaproteobacteria</taxon>
        <taxon>Hyphomicrobiales</taxon>
        <taxon>Rhizobiaceae</taxon>
        <taxon>Rhizobium/Agrobacterium group</taxon>
        <taxon>Rhizobium</taxon>
    </lineage>
</organism>
<name>A0A6M1S3P2_9HYPH</name>
<feature type="binding site" evidence="5">
    <location>
        <begin position="134"/>
        <end position="138"/>
    </location>
    <ligand>
        <name>S-adenosyl-L-methionine</name>
        <dbReference type="ChEBI" id="CHEBI:59789"/>
    </ligand>
</feature>
<dbReference type="CDD" id="cd02440">
    <property type="entry name" value="AdoMet_MTases"/>
    <property type="match status" value="1"/>
</dbReference>
<dbReference type="InterPro" id="IPR007848">
    <property type="entry name" value="Small_mtfrase_dom"/>
</dbReference>
<comment type="caution">
    <text evidence="8">The sequence shown here is derived from an EMBL/GenBank/DDBJ whole genome shotgun (WGS) entry which is preliminary data.</text>
</comment>
<dbReference type="EMBL" id="JAAKZH010000005">
    <property type="protein sequence ID" value="NGO65573.1"/>
    <property type="molecule type" value="Genomic_DNA"/>
</dbReference>
<dbReference type="InterPro" id="IPR019874">
    <property type="entry name" value="RF_methyltr_PrmC"/>
</dbReference>
<dbReference type="Proteomes" id="UP000477849">
    <property type="component" value="Unassembled WGS sequence"/>
</dbReference>
<dbReference type="InterPro" id="IPR040758">
    <property type="entry name" value="PrmC_N"/>
</dbReference>
<keyword evidence="9" id="KW-1185">Reference proteome</keyword>
<keyword evidence="3 5" id="KW-0949">S-adenosyl-L-methionine</keyword>
<evidence type="ECO:0000256" key="3">
    <source>
        <dbReference type="ARBA" id="ARBA00022691"/>
    </source>
</evidence>
<comment type="function">
    <text evidence="5">Methylates the class 1 translation termination release factors RF1/PrfA and RF2/PrfB on the glutamine residue of the universally conserved GGQ motif.</text>
</comment>